<accession>A0A1H6ZZZ3</accession>
<dbReference type="RefSeq" id="WP_091831646.1">
    <property type="nucleotide sequence ID" value="NZ_FNZK01000010.1"/>
</dbReference>
<dbReference type="Gene3D" id="1.25.40.10">
    <property type="entry name" value="Tetratricopeptide repeat domain"/>
    <property type="match status" value="1"/>
</dbReference>
<dbReference type="STRING" id="84035.SAMN05660742_11055"/>
<keyword evidence="2" id="KW-1185">Reference proteome</keyword>
<sequence length="229" mass="26373">MAVGNIYTAKKICPVCGEEISVTKVRSRLISVKTDDDFCVHYKDFNPYYYAIWVCEKCGYAADENHFTGHMHPKHQELIRNFLNERKIGLEHHEVRTLAETVTSYKLAIFFAELISASAGHIAGLYLKLAWIYRDAKDKEKEDEALAKAVEYYDKSLATERYPMGTMTDNAVIYLIGAIHKRMGNYESATQYLSRVIGDQRARSETTIFNKARDLWQDIRSDKETPEHS</sequence>
<dbReference type="InterPro" id="IPR011990">
    <property type="entry name" value="TPR-like_helical_dom_sf"/>
</dbReference>
<dbReference type="Pfam" id="PF09986">
    <property type="entry name" value="DUF2225"/>
    <property type="match status" value="1"/>
</dbReference>
<dbReference type="SUPFAM" id="SSF48452">
    <property type="entry name" value="TPR-like"/>
    <property type="match status" value="1"/>
</dbReference>
<name>A0A1H6ZZZ3_9FIRM</name>
<evidence type="ECO:0000313" key="1">
    <source>
        <dbReference type="EMBL" id="SEJ55322.1"/>
    </source>
</evidence>
<dbReference type="InterPro" id="IPR018708">
    <property type="entry name" value="DUF2225"/>
</dbReference>
<evidence type="ECO:0008006" key="3">
    <source>
        <dbReference type="Google" id="ProtNLM"/>
    </source>
</evidence>
<protein>
    <recommendedName>
        <fullName evidence="3">DUF2225 domain-containing protein</fullName>
    </recommendedName>
</protein>
<dbReference type="EMBL" id="FNZK01000010">
    <property type="protein sequence ID" value="SEJ55322.1"/>
    <property type="molecule type" value="Genomic_DNA"/>
</dbReference>
<organism evidence="1 2">
    <name type="scientific">Propionispira arboris</name>
    <dbReference type="NCBI Taxonomy" id="84035"/>
    <lineage>
        <taxon>Bacteria</taxon>
        <taxon>Bacillati</taxon>
        <taxon>Bacillota</taxon>
        <taxon>Negativicutes</taxon>
        <taxon>Selenomonadales</taxon>
        <taxon>Selenomonadaceae</taxon>
        <taxon>Propionispira</taxon>
    </lineage>
</organism>
<dbReference type="Proteomes" id="UP000199662">
    <property type="component" value="Unassembled WGS sequence"/>
</dbReference>
<evidence type="ECO:0000313" key="2">
    <source>
        <dbReference type="Proteomes" id="UP000199662"/>
    </source>
</evidence>
<gene>
    <name evidence="1" type="ORF">SAMN05660742_11055</name>
</gene>
<reference evidence="1 2" key="1">
    <citation type="submission" date="2016-10" db="EMBL/GenBank/DDBJ databases">
        <authorList>
            <person name="de Groot N.N."/>
        </authorList>
    </citation>
    <scope>NUCLEOTIDE SEQUENCE [LARGE SCALE GENOMIC DNA]</scope>
    <source>
        <strain evidence="1 2">DSM 2179</strain>
    </source>
</reference>
<dbReference type="AlphaFoldDB" id="A0A1H6ZZZ3"/>
<proteinExistence type="predicted"/>